<dbReference type="EMBL" id="JACSDZ010000013">
    <property type="protein sequence ID" value="KAF7388618.1"/>
    <property type="molecule type" value="Genomic_DNA"/>
</dbReference>
<reference evidence="2" key="1">
    <citation type="journal article" date="2020" name="G3 (Bethesda)">
        <title>High-Quality Assemblies for Three Invasive Social Wasps from the &lt;i&gt;Vespula&lt;/i&gt; Genus.</title>
        <authorList>
            <person name="Harrop T.W.R."/>
            <person name="Guhlin J."/>
            <person name="McLaughlin G.M."/>
            <person name="Permina E."/>
            <person name="Stockwell P."/>
            <person name="Gilligan J."/>
            <person name="Le Lec M.F."/>
            <person name="Gruber M.A.M."/>
            <person name="Quinn O."/>
            <person name="Lovegrove M."/>
            <person name="Duncan E.J."/>
            <person name="Remnant E.J."/>
            <person name="Van Eeckhoven J."/>
            <person name="Graham B."/>
            <person name="Knapp R.A."/>
            <person name="Langford K.W."/>
            <person name="Kronenberg Z."/>
            <person name="Press M.O."/>
            <person name="Eacker S.M."/>
            <person name="Wilson-Rankin E.E."/>
            <person name="Purcell J."/>
            <person name="Lester P.J."/>
            <person name="Dearden P.K."/>
        </authorList>
    </citation>
    <scope>NUCLEOTIDE SEQUENCE</scope>
    <source>
        <strain evidence="2">Linc-1</strain>
    </source>
</reference>
<sequence length="109" mass="12400">MIGLRFNFLPCLEWKKRGLPLSIRYIVKRLDKVEKCCSKKKVRETKPFLFGETILRLVVVAVAVIVGSWWLVVVSSGSGDGDSGDGGGLWTFDERRYFSEVRHCSNVVY</sequence>
<keyword evidence="3" id="KW-1185">Reference proteome</keyword>
<gene>
    <name evidence="2" type="ORF">HZH68_012560</name>
</gene>
<organism evidence="2 3">
    <name type="scientific">Vespula germanica</name>
    <name type="common">German yellow jacket</name>
    <name type="synonym">Paravespula germanica</name>
    <dbReference type="NCBI Taxonomy" id="30212"/>
    <lineage>
        <taxon>Eukaryota</taxon>
        <taxon>Metazoa</taxon>
        <taxon>Ecdysozoa</taxon>
        <taxon>Arthropoda</taxon>
        <taxon>Hexapoda</taxon>
        <taxon>Insecta</taxon>
        <taxon>Pterygota</taxon>
        <taxon>Neoptera</taxon>
        <taxon>Endopterygota</taxon>
        <taxon>Hymenoptera</taxon>
        <taxon>Apocrita</taxon>
        <taxon>Aculeata</taxon>
        <taxon>Vespoidea</taxon>
        <taxon>Vespidae</taxon>
        <taxon>Vespinae</taxon>
        <taxon>Vespula</taxon>
    </lineage>
</organism>
<feature type="transmembrane region" description="Helical" evidence="1">
    <location>
        <begin position="48"/>
        <end position="72"/>
    </location>
</feature>
<keyword evidence="1" id="KW-0472">Membrane</keyword>
<keyword evidence="1" id="KW-1133">Transmembrane helix</keyword>
<keyword evidence="1" id="KW-0812">Transmembrane</keyword>
<dbReference type="Proteomes" id="UP000617340">
    <property type="component" value="Unassembled WGS sequence"/>
</dbReference>
<accession>A0A834JH71</accession>
<evidence type="ECO:0000313" key="3">
    <source>
        <dbReference type="Proteomes" id="UP000617340"/>
    </source>
</evidence>
<comment type="caution">
    <text evidence="2">The sequence shown here is derived from an EMBL/GenBank/DDBJ whole genome shotgun (WGS) entry which is preliminary data.</text>
</comment>
<evidence type="ECO:0008006" key="4">
    <source>
        <dbReference type="Google" id="ProtNLM"/>
    </source>
</evidence>
<evidence type="ECO:0000256" key="1">
    <source>
        <dbReference type="SAM" id="Phobius"/>
    </source>
</evidence>
<dbReference type="AlphaFoldDB" id="A0A834JH71"/>
<evidence type="ECO:0000313" key="2">
    <source>
        <dbReference type="EMBL" id="KAF7388618.1"/>
    </source>
</evidence>
<protein>
    <recommendedName>
        <fullName evidence="4">Transmembrane protein</fullName>
    </recommendedName>
</protein>
<proteinExistence type="predicted"/>
<name>A0A834JH71_VESGE</name>